<dbReference type="EMBL" id="RCMK01000809">
    <property type="protein sequence ID" value="KAG2911664.1"/>
    <property type="molecule type" value="Genomic_DNA"/>
</dbReference>
<proteinExistence type="predicted"/>
<dbReference type="Proteomes" id="UP000736787">
    <property type="component" value="Unassembled WGS sequence"/>
</dbReference>
<dbReference type="AlphaFoldDB" id="A0A8T1BYT7"/>
<reference evidence="1" key="1">
    <citation type="submission" date="2018-10" db="EMBL/GenBank/DDBJ databases">
        <title>Effector identification in a new, highly contiguous assembly of the strawberry crown rot pathogen Phytophthora cactorum.</title>
        <authorList>
            <person name="Armitage A.D."/>
            <person name="Nellist C.F."/>
            <person name="Bates H."/>
            <person name="Vickerstaff R.J."/>
            <person name="Harrison R.J."/>
        </authorList>
    </citation>
    <scope>NUCLEOTIDE SEQUENCE</scope>
    <source>
        <strain evidence="1">4040</strain>
    </source>
</reference>
<comment type="caution">
    <text evidence="1">The sequence shown here is derived from an EMBL/GenBank/DDBJ whole genome shotgun (WGS) entry which is preliminary data.</text>
</comment>
<accession>A0A8T1BYT7</accession>
<name>A0A8T1BYT7_9STRA</name>
<sequence length="81" mass="9163">MPDLPHPPSLPERVAKCWLRPLFTPILQVDSTMEVMPIDSFCDLAQQTGTFLFARRFCIRGSDDVHRSDPGAGDEYVTWSP</sequence>
<evidence type="ECO:0000313" key="1">
    <source>
        <dbReference type="EMBL" id="KAG2911664.1"/>
    </source>
</evidence>
<evidence type="ECO:0000313" key="2">
    <source>
        <dbReference type="Proteomes" id="UP000736787"/>
    </source>
</evidence>
<protein>
    <submittedName>
        <fullName evidence="1">Uncharacterized protein</fullName>
    </submittedName>
</protein>
<organism evidence="1 2">
    <name type="scientific">Phytophthora cactorum</name>
    <dbReference type="NCBI Taxonomy" id="29920"/>
    <lineage>
        <taxon>Eukaryota</taxon>
        <taxon>Sar</taxon>
        <taxon>Stramenopiles</taxon>
        <taxon>Oomycota</taxon>
        <taxon>Peronosporomycetes</taxon>
        <taxon>Peronosporales</taxon>
        <taxon>Peronosporaceae</taxon>
        <taxon>Phytophthora</taxon>
    </lineage>
</organism>
<gene>
    <name evidence="1" type="ORF">PC117_g19102</name>
</gene>